<dbReference type="InterPro" id="IPR000086">
    <property type="entry name" value="NUDIX_hydrolase_dom"/>
</dbReference>
<evidence type="ECO:0000256" key="7">
    <source>
        <dbReference type="ARBA" id="ARBA00032272"/>
    </source>
</evidence>
<evidence type="ECO:0000256" key="2">
    <source>
        <dbReference type="ARBA" id="ARBA00001946"/>
    </source>
</evidence>
<proteinExistence type="inferred from homology"/>
<keyword evidence="5 9" id="KW-0378">Hydrolase</keyword>
<evidence type="ECO:0000259" key="8">
    <source>
        <dbReference type="PROSITE" id="PS51462"/>
    </source>
</evidence>
<evidence type="ECO:0000313" key="9">
    <source>
        <dbReference type="EMBL" id="MDI9858396.1"/>
    </source>
</evidence>
<dbReference type="RefSeq" id="WP_283343618.1">
    <property type="nucleotide sequence ID" value="NZ_JASHIF010000002.1"/>
</dbReference>
<dbReference type="PANTHER" id="PTHR11839">
    <property type="entry name" value="UDP/ADP-SUGAR PYROPHOSPHATASE"/>
    <property type="match status" value="1"/>
</dbReference>
<comment type="similarity">
    <text evidence="3">Belongs to the Nudix hydrolase family. NudK subfamily.</text>
</comment>
<evidence type="ECO:0000256" key="1">
    <source>
        <dbReference type="ARBA" id="ARBA00000847"/>
    </source>
</evidence>
<comment type="catalytic activity">
    <reaction evidence="1">
        <text>GDP-alpha-D-mannose + H2O = alpha-D-mannose 1-phosphate + GMP + 2 H(+)</text>
        <dbReference type="Rhea" id="RHEA:27978"/>
        <dbReference type="ChEBI" id="CHEBI:15377"/>
        <dbReference type="ChEBI" id="CHEBI:15378"/>
        <dbReference type="ChEBI" id="CHEBI:57527"/>
        <dbReference type="ChEBI" id="CHEBI:58115"/>
        <dbReference type="ChEBI" id="CHEBI:58409"/>
    </reaction>
</comment>
<name>A0ABT6Y4D0_9BACT</name>
<dbReference type="EMBL" id="JASHIF010000002">
    <property type="protein sequence ID" value="MDI9858396.1"/>
    <property type="molecule type" value="Genomic_DNA"/>
</dbReference>
<dbReference type="SUPFAM" id="SSF55811">
    <property type="entry name" value="Nudix"/>
    <property type="match status" value="1"/>
</dbReference>
<dbReference type="Gene3D" id="3.90.79.10">
    <property type="entry name" value="Nucleoside Triphosphate Pyrophosphohydrolase"/>
    <property type="match status" value="1"/>
</dbReference>
<dbReference type="Pfam" id="PF00293">
    <property type="entry name" value="NUDIX"/>
    <property type="match status" value="1"/>
</dbReference>
<dbReference type="Proteomes" id="UP001236507">
    <property type="component" value="Unassembled WGS sequence"/>
</dbReference>
<keyword evidence="10" id="KW-1185">Reference proteome</keyword>
<dbReference type="CDD" id="cd24161">
    <property type="entry name" value="NUDIX_ADPRase_Ndx2"/>
    <property type="match status" value="1"/>
</dbReference>
<protein>
    <recommendedName>
        <fullName evidence="4">GDP-mannose pyrophosphatase</fullName>
    </recommendedName>
    <alternativeName>
        <fullName evidence="6">GDP-mannose hydrolase</fullName>
    </alternativeName>
    <alternativeName>
        <fullName evidence="7">GDPMK</fullName>
    </alternativeName>
</protein>
<dbReference type="PANTHER" id="PTHR11839:SF18">
    <property type="entry name" value="NUDIX HYDROLASE DOMAIN-CONTAINING PROTEIN"/>
    <property type="match status" value="1"/>
</dbReference>
<evidence type="ECO:0000256" key="6">
    <source>
        <dbReference type="ARBA" id="ARBA00032162"/>
    </source>
</evidence>
<dbReference type="GO" id="GO:0016787">
    <property type="term" value="F:hydrolase activity"/>
    <property type="evidence" value="ECO:0007669"/>
    <property type="project" value="UniProtKB-KW"/>
</dbReference>
<evidence type="ECO:0000313" key="10">
    <source>
        <dbReference type="Proteomes" id="UP001236507"/>
    </source>
</evidence>
<reference evidence="9 10" key="1">
    <citation type="submission" date="2023-05" db="EMBL/GenBank/DDBJ databases">
        <title>Novel species of genus Flectobacillus isolated from stream in China.</title>
        <authorList>
            <person name="Lu H."/>
        </authorList>
    </citation>
    <scope>NUCLEOTIDE SEQUENCE [LARGE SCALE GENOMIC DNA]</scope>
    <source>
        <strain evidence="9 10">KCTC 42575</strain>
    </source>
</reference>
<gene>
    <name evidence="9" type="ORF">QM524_04135</name>
</gene>
<sequence length="182" mass="20365">MTKEKNPWTKTSSTQVYDNPWVSIRHEEVIKPNGEPGIYGVAHFKNKAIAIVPVDSELNTWLVGQYRYPLEEYSWEIPMGGGALDVESLDSAKRELKEETGISAESWTELGRIHTSNSVTDEVGYMYLAENLTFGESEPDDTEILRIQKVSLSKAIEMVMNSEITDSLSIAALLKVARLKGI</sequence>
<comment type="cofactor">
    <cofactor evidence="2">
        <name>Mg(2+)</name>
        <dbReference type="ChEBI" id="CHEBI:18420"/>
    </cofactor>
</comment>
<evidence type="ECO:0000256" key="4">
    <source>
        <dbReference type="ARBA" id="ARBA00016377"/>
    </source>
</evidence>
<comment type="caution">
    <text evidence="9">The sequence shown here is derived from an EMBL/GenBank/DDBJ whole genome shotgun (WGS) entry which is preliminary data.</text>
</comment>
<evidence type="ECO:0000256" key="5">
    <source>
        <dbReference type="ARBA" id="ARBA00022801"/>
    </source>
</evidence>
<dbReference type="PROSITE" id="PS51462">
    <property type="entry name" value="NUDIX"/>
    <property type="match status" value="1"/>
</dbReference>
<organism evidence="9 10">
    <name type="scientific">Flectobacillus roseus</name>
    <dbReference type="NCBI Taxonomy" id="502259"/>
    <lineage>
        <taxon>Bacteria</taxon>
        <taxon>Pseudomonadati</taxon>
        <taxon>Bacteroidota</taxon>
        <taxon>Cytophagia</taxon>
        <taxon>Cytophagales</taxon>
        <taxon>Flectobacillaceae</taxon>
        <taxon>Flectobacillus</taxon>
    </lineage>
</organism>
<dbReference type="InterPro" id="IPR015797">
    <property type="entry name" value="NUDIX_hydrolase-like_dom_sf"/>
</dbReference>
<feature type="domain" description="Nudix hydrolase" evidence="8">
    <location>
        <begin position="44"/>
        <end position="172"/>
    </location>
</feature>
<evidence type="ECO:0000256" key="3">
    <source>
        <dbReference type="ARBA" id="ARBA00007275"/>
    </source>
</evidence>
<accession>A0ABT6Y4D0</accession>